<name>A0A168DBB1_9APHY</name>
<feature type="chain" id="PRO_5007896174" evidence="1">
    <location>
        <begin position="21"/>
        <end position="374"/>
    </location>
</feature>
<protein>
    <submittedName>
        <fullName evidence="2">Lectin</fullName>
    </submittedName>
</protein>
<reference evidence="2" key="1">
    <citation type="submission" date="2015-11" db="EMBL/GenBank/DDBJ databases">
        <authorList>
            <person name="Zhang Y."/>
            <person name="Guo Z."/>
        </authorList>
    </citation>
    <scope>NUCLEOTIDE SEQUENCE</scope>
    <source>
        <strain evidence="2">L1</strain>
    </source>
</reference>
<keyword evidence="1" id="KW-0732">Signal</keyword>
<dbReference type="SMR" id="A0A168DBB1"/>
<organism evidence="2">
    <name type="scientific">Polyporus umbellatus</name>
    <dbReference type="NCBI Taxonomy" id="158314"/>
    <lineage>
        <taxon>Eukaryota</taxon>
        <taxon>Fungi</taxon>
        <taxon>Dikarya</taxon>
        <taxon>Basidiomycota</taxon>
        <taxon>Agaricomycotina</taxon>
        <taxon>Agaricomycetes</taxon>
        <taxon>Polyporales</taxon>
        <taxon>Polyporaceae</taxon>
        <taxon>Polyporus</taxon>
    </lineage>
</organism>
<sequence length="374" mass="38421">MFAQVLLLLPVVLSAVLTTAFPTSARSLLASVATTEKASLAARAAAQPLTLTNSNWIWTGEEDSAGGSAPIGSRPFRKTIPHTSTKCPVCATVLIATDNLHTLYVNGAEVGSGASFSSAQVYTVGLNPESDNVITVNGTNTGGPAALIATILVDYADGTTETFVSDASWKTLKAAPPAGFANPSLDDSAWIAAVGQGKEGVSPWGQTTLPPALDMTQSNWIWTGETDSTGSAPVGHRAFRKTVTSPYGKGAVCAKVVITVDNAYTLYANGQSLGSGTDFNTAQAYSVPQLDPDQNVFAVDGENTGGPAGVIATILVAYNDGTSASYVTDTTWKASTSLPTGFQLPATDDSTWSDATIVGKYGSGPWGAITVPTA</sequence>
<proteinExistence type="evidence at transcript level"/>
<dbReference type="AlphaFoldDB" id="A0A168DBB1"/>
<feature type="signal peptide" evidence="1">
    <location>
        <begin position="1"/>
        <end position="20"/>
    </location>
</feature>
<dbReference type="Gene3D" id="2.60.120.260">
    <property type="entry name" value="Galactose-binding domain-like"/>
    <property type="match status" value="2"/>
</dbReference>
<accession>A0A168DBB1</accession>
<evidence type="ECO:0000313" key="2">
    <source>
        <dbReference type="EMBL" id="ANC28062.1"/>
    </source>
</evidence>
<evidence type="ECO:0000256" key="1">
    <source>
        <dbReference type="SAM" id="SignalP"/>
    </source>
</evidence>
<dbReference type="EMBL" id="KU179190">
    <property type="protein sequence ID" value="ANC28062.1"/>
    <property type="molecule type" value="mRNA"/>
</dbReference>